<dbReference type="Proteomes" id="UP000265120">
    <property type="component" value="Chromosome Z"/>
</dbReference>
<dbReference type="AlphaFoldDB" id="A0A3P8VPP9"/>
<evidence type="ECO:0000313" key="1">
    <source>
        <dbReference type="Ensembl" id="ENSCSEP00000015251.1"/>
    </source>
</evidence>
<proteinExistence type="predicted"/>
<sequence length="131" mass="15099">KRIRNLNIMFSRLKRMVPLMRRDRKPIEVDTLTSYLVFVLPQTQLCNYTIGTGFLNRAITYGQTEGLGNDLWRLDDILNTSDECMDDGFMLSPGPVTEDGEMTRLVLQYCVMPAYEIAVWFLLIPQMSPPC</sequence>
<organism evidence="1 2">
    <name type="scientific">Cynoglossus semilaevis</name>
    <name type="common">Tongue sole</name>
    <dbReference type="NCBI Taxonomy" id="244447"/>
    <lineage>
        <taxon>Eukaryota</taxon>
        <taxon>Metazoa</taxon>
        <taxon>Chordata</taxon>
        <taxon>Craniata</taxon>
        <taxon>Vertebrata</taxon>
        <taxon>Euteleostomi</taxon>
        <taxon>Actinopterygii</taxon>
        <taxon>Neopterygii</taxon>
        <taxon>Teleostei</taxon>
        <taxon>Neoteleostei</taxon>
        <taxon>Acanthomorphata</taxon>
        <taxon>Carangaria</taxon>
        <taxon>Pleuronectiformes</taxon>
        <taxon>Pleuronectoidei</taxon>
        <taxon>Cynoglossidae</taxon>
        <taxon>Cynoglossinae</taxon>
        <taxon>Cynoglossus</taxon>
    </lineage>
</organism>
<name>A0A3P8VPP9_CYNSE</name>
<reference evidence="1" key="2">
    <citation type="submission" date="2025-08" db="UniProtKB">
        <authorList>
            <consortium name="Ensembl"/>
        </authorList>
    </citation>
    <scope>IDENTIFICATION</scope>
</reference>
<dbReference type="GeneTree" id="ENSGT00940000181767"/>
<keyword evidence="2" id="KW-1185">Reference proteome</keyword>
<accession>A0A3P8VPP9</accession>
<reference evidence="1 2" key="1">
    <citation type="journal article" date="2014" name="Nat. Genet.">
        <title>Whole-genome sequence of a flatfish provides insights into ZW sex chromosome evolution and adaptation to a benthic lifestyle.</title>
        <authorList>
            <person name="Chen S."/>
            <person name="Zhang G."/>
            <person name="Shao C."/>
            <person name="Huang Q."/>
            <person name="Liu G."/>
            <person name="Zhang P."/>
            <person name="Song W."/>
            <person name="An N."/>
            <person name="Chalopin D."/>
            <person name="Volff J.N."/>
            <person name="Hong Y."/>
            <person name="Li Q."/>
            <person name="Sha Z."/>
            <person name="Zhou H."/>
            <person name="Xie M."/>
            <person name="Yu Q."/>
            <person name="Liu Y."/>
            <person name="Xiang H."/>
            <person name="Wang N."/>
            <person name="Wu K."/>
            <person name="Yang C."/>
            <person name="Zhou Q."/>
            <person name="Liao X."/>
            <person name="Yang L."/>
            <person name="Hu Q."/>
            <person name="Zhang J."/>
            <person name="Meng L."/>
            <person name="Jin L."/>
            <person name="Tian Y."/>
            <person name="Lian J."/>
            <person name="Yang J."/>
            <person name="Miao G."/>
            <person name="Liu S."/>
            <person name="Liang Z."/>
            <person name="Yan F."/>
            <person name="Li Y."/>
            <person name="Sun B."/>
            <person name="Zhang H."/>
            <person name="Zhang J."/>
            <person name="Zhu Y."/>
            <person name="Du M."/>
            <person name="Zhao Y."/>
            <person name="Schartl M."/>
            <person name="Tang Q."/>
            <person name="Wang J."/>
        </authorList>
    </citation>
    <scope>NUCLEOTIDE SEQUENCE</scope>
</reference>
<dbReference type="Ensembl" id="ENSCSET00000015439.1">
    <property type="protein sequence ID" value="ENSCSEP00000015251.1"/>
    <property type="gene ID" value="ENSCSEG00000009776.1"/>
</dbReference>
<evidence type="ECO:0000313" key="2">
    <source>
        <dbReference type="Proteomes" id="UP000265120"/>
    </source>
</evidence>
<protein>
    <submittedName>
        <fullName evidence="1">Uncharacterized protein</fullName>
    </submittedName>
</protein>
<reference evidence="1" key="3">
    <citation type="submission" date="2025-09" db="UniProtKB">
        <authorList>
            <consortium name="Ensembl"/>
        </authorList>
    </citation>
    <scope>IDENTIFICATION</scope>
</reference>